<dbReference type="Gene3D" id="3.30.70.141">
    <property type="entry name" value="Nucleoside diphosphate kinase-like domain"/>
    <property type="match status" value="1"/>
</dbReference>
<sequence length="315" mass="34671">MTEDVARSLTTMPEKVAAYVTDTYFLESVEQLSRLGADVESFALRHGLLFLKPDAIVARAVEPTLQWLADNGFRVVSARTVAANGHFVRSLWYFQWNIASAERRTLADLLLNVSSSLLLVVTDAADELPTSVRLTERKGPTAPSKRQPGHLRHLLGGGTYLLNMVHTPDDPADVVRELGIYFTEHERRVVIGEALTGIDRSAVAKHLGQQLYETVEAGSFERSDAEAALKKRLRSGEELPQRLQEKARLVLEGDTVPNAAWAELLTTAWDVDWPLDPWPVLVVGSAVLPMRTATGTQILGAADPADWRARMGGQS</sequence>
<feature type="domain" description="Nucleoside diphosphate kinase-like" evidence="1">
    <location>
        <begin position="48"/>
        <end position="186"/>
    </location>
</feature>
<evidence type="ECO:0000259" key="1">
    <source>
        <dbReference type="Pfam" id="PF00334"/>
    </source>
</evidence>
<dbReference type="Proteomes" id="UP000535543">
    <property type="component" value="Unassembled WGS sequence"/>
</dbReference>
<evidence type="ECO:0000313" key="2">
    <source>
        <dbReference type="EMBL" id="NMN93506.1"/>
    </source>
</evidence>
<dbReference type="GO" id="GO:0016301">
    <property type="term" value="F:kinase activity"/>
    <property type="evidence" value="ECO:0007669"/>
    <property type="project" value="UniProtKB-KW"/>
</dbReference>
<evidence type="ECO:0000313" key="3">
    <source>
        <dbReference type="Proteomes" id="UP000535543"/>
    </source>
</evidence>
<dbReference type="SUPFAM" id="SSF54919">
    <property type="entry name" value="Nucleoside diphosphate kinase, NDK"/>
    <property type="match status" value="1"/>
</dbReference>
<dbReference type="InterPro" id="IPR034907">
    <property type="entry name" value="NDK-like_dom"/>
</dbReference>
<dbReference type="RefSeq" id="WP_169584216.1">
    <property type="nucleotide sequence ID" value="NZ_VCQU01000001.1"/>
</dbReference>
<keyword evidence="2" id="KW-0418">Kinase</keyword>
<dbReference type="AlphaFoldDB" id="A0A848K7E2"/>
<dbReference type="Pfam" id="PF00334">
    <property type="entry name" value="NDK"/>
    <property type="match status" value="1"/>
</dbReference>
<comment type="caution">
    <text evidence="2">The sequence shown here is derived from an EMBL/GenBank/DDBJ whole genome shotgun (WGS) entry which is preliminary data.</text>
</comment>
<keyword evidence="2" id="KW-0808">Transferase</keyword>
<organism evidence="2 3">
    <name type="scientific">Antrihabitans stalactiti</name>
    <dbReference type="NCBI Taxonomy" id="2584121"/>
    <lineage>
        <taxon>Bacteria</taxon>
        <taxon>Bacillati</taxon>
        <taxon>Actinomycetota</taxon>
        <taxon>Actinomycetes</taxon>
        <taxon>Mycobacteriales</taxon>
        <taxon>Nocardiaceae</taxon>
        <taxon>Antrihabitans</taxon>
    </lineage>
</organism>
<protein>
    <submittedName>
        <fullName evidence="2">Nucleoside-diphosphate kinase</fullName>
    </submittedName>
</protein>
<dbReference type="EMBL" id="VCQU01000001">
    <property type="protein sequence ID" value="NMN93506.1"/>
    <property type="molecule type" value="Genomic_DNA"/>
</dbReference>
<keyword evidence="3" id="KW-1185">Reference proteome</keyword>
<name>A0A848K7E2_9NOCA</name>
<gene>
    <name evidence="2" type="ORF">FGL95_00465</name>
</gene>
<accession>A0A848K7E2</accession>
<reference evidence="2 3" key="1">
    <citation type="submission" date="2019-05" db="EMBL/GenBank/DDBJ databases">
        <authorList>
            <person name="Lee S.D."/>
        </authorList>
    </citation>
    <scope>NUCLEOTIDE SEQUENCE [LARGE SCALE GENOMIC DNA]</scope>
    <source>
        <strain evidence="2 3">YC2-7</strain>
    </source>
</reference>
<reference evidence="2 3" key="2">
    <citation type="submission" date="2020-06" db="EMBL/GenBank/DDBJ databases">
        <title>Antribacter stalactiti gen. nov., sp. nov., a new member of the family Nacardiaceae isolated from a cave.</title>
        <authorList>
            <person name="Kim I.S."/>
        </authorList>
    </citation>
    <scope>NUCLEOTIDE SEQUENCE [LARGE SCALE GENOMIC DNA]</scope>
    <source>
        <strain evidence="2 3">YC2-7</strain>
    </source>
</reference>
<dbReference type="InterPro" id="IPR036850">
    <property type="entry name" value="NDK-like_dom_sf"/>
</dbReference>
<proteinExistence type="predicted"/>